<protein>
    <submittedName>
        <fullName evidence="11">FIT family protein CG10671</fullName>
    </submittedName>
</protein>
<evidence type="ECO:0000256" key="9">
    <source>
        <dbReference type="SAM" id="Phobius"/>
    </source>
</evidence>
<feature type="compositionally biased region" description="Polar residues" evidence="8">
    <location>
        <begin position="159"/>
        <end position="173"/>
    </location>
</feature>
<gene>
    <name evidence="11" type="primary">LOC108566927</name>
</gene>
<keyword evidence="5 9" id="KW-1133">Transmembrane helix</keyword>
<proteinExistence type="predicted"/>
<evidence type="ECO:0000256" key="2">
    <source>
        <dbReference type="ARBA" id="ARBA00022692"/>
    </source>
</evidence>
<keyword evidence="4" id="KW-0256">Endoplasmic reticulum</keyword>
<dbReference type="Proteomes" id="UP000695000">
    <property type="component" value="Unplaced"/>
</dbReference>
<evidence type="ECO:0000256" key="3">
    <source>
        <dbReference type="ARBA" id="ARBA00022801"/>
    </source>
</evidence>
<keyword evidence="6" id="KW-0443">Lipid metabolism</keyword>
<keyword evidence="10" id="KW-1185">Reference proteome</keyword>
<dbReference type="Pfam" id="PF10261">
    <property type="entry name" value="FIT"/>
    <property type="match status" value="1"/>
</dbReference>
<evidence type="ECO:0000256" key="5">
    <source>
        <dbReference type="ARBA" id="ARBA00022989"/>
    </source>
</evidence>
<feature type="transmembrane region" description="Helical" evidence="9">
    <location>
        <begin position="92"/>
        <end position="110"/>
    </location>
</feature>
<reference evidence="11" key="1">
    <citation type="submission" date="2025-08" db="UniProtKB">
        <authorList>
            <consortium name="RefSeq"/>
        </authorList>
    </citation>
    <scope>IDENTIFICATION</scope>
    <source>
        <tissue evidence="11">Whole Larva</tissue>
    </source>
</reference>
<evidence type="ECO:0000313" key="10">
    <source>
        <dbReference type="Proteomes" id="UP000695000"/>
    </source>
</evidence>
<organism evidence="10 11">
    <name type="scientific">Nicrophorus vespilloides</name>
    <name type="common">Boreal carrion beetle</name>
    <dbReference type="NCBI Taxonomy" id="110193"/>
    <lineage>
        <taxon>Eukaryota</taxon>
        <taxon>Metazoa</taxon>
        <taxon>Ecdysozoa</taxon>
        <taxon>Arthropoda</taxon>
        <taxon>Hexapoda</taxon>
        <taxon>Insecta</taxon>
        <taxon>Pterygota</taxon>
        <taxon>Neoptera</taxon>
        <taxon>Endopterygota</taxon>
        <taxon>Coleoptera</taxon>
        <taxon>Polyphaga</taxon>
        <taxon>Staphyliniformia</taxon>
        <taxon>Silphidae</taxon>
        <taxon>Nicrophorinae</taxon>
        <taxon>Nicrophorus</taxon>
    </lineage>
</organism>
<feature type="transmembrane region" description="Helical" evidence="9">
    <location>
        <begin position="59"/>
        <end position="80"/>
    </location>
</feature>
<feature type="region of interest" description="Disordered" evidence="8">
    <location>
        <begin position="137"/>
        <end position="173"/>
    </location>
</feature>
<keyword evidence="2 9" id="KW-0812">Transmembrane</keyword>
<evidence type="ECO:0000256" key="7">
    <source>
        <dbReference type="ARBA" id="ARBA00023136"/>
    </source>
</evidence>
<evidence type="ECO:0000256" key="8">
    <source>
        <dbReference type="SAM" id="MobiDB-lite"/>
    </source>
</evidence>
<evidence type="ECO:0000313" key="11">
    <source>
        <dbReference type="RefSeq" id="XP_017782551.1"/>
    </source>
</evidence>
<accession>A0ABM1N6V1</accession>
<evidence type="ECO:0000256" key="6">
    <source>
        <dbReference type="ARBA" id="ARBA00023098"/>
    </source>
</evidence>
<comment type="subcellular location">
    <subcellularLocation>
        <location evidence="1">Endoplasmic reticulum membrane</location>
        <topology evidence="1">Multi-pass membrane protein</topology>
    </subcellularLocation>
</comment>
<dbReference type="RefSeq" id="XP_017782551.1">
    <property type="nucleotide sequence ID" value="XM_017927062.1"/>
</dbReference>
<keyword evidence="7 9" id="KW-0472">Membrane</keyword>
<name>A0ABM1N6V1_NICVS</name>
<dbReference type="PANTHER" id="PTHR23129:SF0">
    <property type="entry name" value="ACYL-COENZYME A DIPHOSPHATASE FITM2"/>
    <property type="match status" value="1"/>
</dbReference>
<dbReference type="GeneID" id="108566927"/>
<evidence type="ECO:0000256" key="4">
    <source>
        <dbReference type="ARBA" id="ARBA00022824"/>
    </source>
</evidence>
<sequence length="173" mass="20316">MLIEEARSMVNWDSIKDYMRLEGHYRVTNDTSPSTNPLKNLTKEEFAVLQLNYEKYTPYIRGLFISITLLNILWDFMLFWTICYYHVMLEKLLGGLFAVLTWFITYKLWYPSNYLPKLPGNGVFKYIKPKPVQNTPINLKRRTGGNGNKPMFMGRPLNTGRSESVNNSDDQQR</sequence>
<keyword evidence="3" id="KW-0378">Hydrolase</keyword>
<dbReference type="InterPro" id="IPR019388">
    <property type="entry name" value="FIT"/>
</dbReference>
<evidence type="ECO:0000256" key="1">
    <source>
        <dbReference type="ARBA" id="ARBA00004477"/>
    </source>
</evidence>
<dbReference type="PANTHER" id="PTHR23129">
    <property type="entry name" value="ACYL-COENZYME A DIPHOSPHATASE FITM2"/>
    <property type="match status" value="1"/>
</dbReference>